<dbReference type="Proteomes" id="UP000245207">
    <property type="component" value="Unassembled WGS sequence"/>
</dbReference>
<comment type="caution">
    <text evidence="2">The sequence shown here is derived from an EMBL/GenBank/DDBJ whole genome shotgun (WGS) entry which is preliminary data.</text>
</comment>
<dbReference type="OrthoDB" id="1937594at2759"/>
<dbReference type="InterPro" id="IPR012337">
    <property type="entry name" value="RNaseH-like_sf"/>
</dbReference>
<dbReference type="AlphaFoldDB" id="A0A2U1P2I0"/>
<dbReference type="PANTHER" id="PTHR23272">
    <property type="entry name" value="BED FINGER-RELATED"/>
    <property type="match status" value="1"/>
</dbReference>
<name>A0A2U1P2I0_ARTAN</name>
<evidence type="ECO:0000313" key="2">
    <source>
        <dbReference type="EMBL" id="PWA79973.1"/>
    </source>
</evidence>
<proteinExistence type="predicted"/>
<keyword evidence="3" id="KW-1185">Reference proteome</keyword>
<protein>
    <submittedName>
        <fullName evidence="2">Zinc finger BED domain-containing protein RICESLEEPER 3</fullName>
    </submittedName>
</protein>
<gene>
    <name evidence="2" type="ORF">CTI12_AA201160</name>
</gene>
<dbReference type="SUPFAM" id="SSF53098">
    <property type="entry name" value="Ribonuclease H-like"/>
    <property type="match status" value="1"/>
</dbReference>
<dbReference type="InterPro" id="IPR008906">
    <property type="entry name" value="HATC_C_dom"/>
</dbReference>
<evidence type="ECO:0000259" key="1">
    <source>
        <dbReference type="Pfam" id="PF05699"/>
    </source>
</evidence>
<sequence length="176" mass="19694">MKLGLNQQPETKKFGVISNWLSSRHGGMKYGATNVGTSSISTMWALDSSVDPDLDWKQREPQFPVLAAMARDLLSVQASTVASESAFSTSGRVLSVRRTRLTPLSLEMCNCLKDYLYGNERIQDVSILEEPMEYEKQLQEIEVEEGYQINLSEEEVAFDEATSATRAAIEDEDETD</sequence>
<reference evidence="2 3" key="1">
    <citation type="journal article" date="2018" name="Mol. Plant">
        <title>The genome of Artemisia annua provides insight into the evolution of Asteraceae family and artemisinin biosynthesis.</title>
        <authorList>
            <person name="Shen Q."/>
            <person name="Zhang L."/>
            <person name="Liao Z."/>
            <person name="Wang S."/>
            <person name="Yan T."/>
            <person name="Shi P."/>
            <person name="Liu M."/>
            <person name="Fu X."/>
            <person name="Pan Q."/>
            <person name="Wang Y."/>
            <person name="Lv Z."/>
            <person name="Lu X."/>
            <person name="Zhang F."/>
            <person name="Jiang W."/>
            <person name="Ma Y."/>
            <person name="Chen M."/>
            <person name="Hao X."/>
            <person name="Li L."/>
            <person name="Tang Y."/>
            <person name="Lv G."/>
            <person name="Zhou Y."/>
            <person name="Sun X."/>
            <person name="Brodelius P.E."/>
            <person name="Rose J.K.C."/>
            <person name="Tang K."/>
        </authorList>
    </citation>
    <scope>NUCLEOTIDE SEQUENCE [LARGE SCALE GENOMIC DNA]</scope>
    <source>
        <strain evidence="3">cv. Huhao1</strain>
        <tissue evidence="2">Leaf</tissue>
    </source>
</reference>
<dbReference type="EMBL" id="PKPP01001781">
    <property type="protein sequence ID" value="PWA79973.1"/>
    <property type="molecule type" value="Genomic_DNA"/>
</dbReference>
<dbReference type="PANTHER" id="PTHR23272:SF190">
    <property type="entry name" value="ZINC FINGER, BED-TYPE-RELATED"/>
    <property type="match status" value="1"/>
</dbReference>
<accession>A0A2U1P2I0</accession>
<dbReference type="GO" id="GO:0046983">
    <property type="term" value="F:protein dimerization activity"/>
    <property type="evidence" value="ECO:0007669"/>
    <property type="project" value="InterPro"/>
</dbReference>
<feature type="domain" description="HAT C-terminal dimerisation" evidence="1">
    <location>
        <begin position="56"/>
        <end position="115"/>
    </location>
</feature>
<organism evidence="2 3">
    <name type="scientific">Artemisia annua</name>
    <name type="common">Sweet wormwood</name>
    <dbReference type="NCBI Taxonomy" id="35608"/>
    <lineage>
        <taxon>Eukaryota</taxon>
        <taxon>Viridiplantae</taxon>
        <taxon>Streptophyta</taxon>
        <taxon>Embryophyta</taxon>
        <taxon>Tracheophyta</taxon>
        <taxon>Spermatophyta</taxon>
        <taxon>Magnoliopsida</taxon>
        <taxon>eudicotyledons</taxon>
        <taxon>Gunneridae</taxon>
        <taxon>Pentapetalae</taxon>
        <taxon>asterids</taxon>
        <taxon>campanulids</taxon>
        <taxon>Asterales</taxon>
        <taxon>Asteraceae</taxon>
        <taxon>Asteroideae</taxon>
        <taxon>Anthemideae</taxon>
        <taxon>Artemisiinae</taxon>
        <taxon>Artemisia</taxon>
    </lineage>
</organism>
<dbReference type="STRING" id="35608.A0A2U1P2I0"/>
<dbReference type="Pfam" id="PF05699">
    <property type="entry name" value="Dimer_Tnp_hAT"/>
    <property type="match status" value="1"/>
</dbReference>
<evidence type="ECO:0000313" key="3">
    <source>
        <dbReference type="Proteomes" id="UP000245207"/>
    </source>
</evidence>